<evidence type="ECO:0000313" key="3">
    <source>
        <dbReference type="Proteomes" id="UP000176714"/>
    </source>
</evidence>
<feature type="transmembrane region" description="Helical" evidence="1">
    <location>
        <begin position="123"/>
        <end position="145"/>
    </location>
</feature>
<proteinExistence type="predicted"/>
<keyword evidence="1" id="KW-0812">Transmembrane</keyword>
<name>A0A1F6ERL2_9BACT</name>
<accession>A0A1F6ERL2</accession>
<reference evidence="2 3" key="1">
    <citation type="journal article" date="2016" name="Nat. Commun.">
        <title>Thousands of microbial genomes shed light on interconnected biogeochemical processes in an aquifer system.</title>
        <authorList>
            <person name="Anantharaman K."/>
            <person name="Brown C.T."/>
            <person name="Hug L.A."/>
            <person name="Sharon I."/>
            <person name="Castelle C.J."/>
            <person name="Probst A.J."/>
            <person name="Thomas B.C."/>
            <person name="Singh A."/>
            <person name="Wilkins M.J."/>
            <person name="Karaoz U."/>
            <person name="Brodie E.L."/>
            <person name="Williams K.H."/>
            <person name="Hubbard S.S."/>
            <person name="Banfield J.F."/>
        </authorList>
    </citation>
    <scope>NUCLEOTIDE SEQUENCE [LARGE SCALE GENOMIC DNA]</scope>
</reference>
<organism evidence="2 3">
    <name type="scientific">Candidatus Kaiserbacteria bacterium RIFCSPLOWO2_01_FULL_55_19</name>
    <dbReference type="NCBI Taxonomy" id="1798516"/>
    <lineage>
        <taxon>Bacteria</taxon>
        <taxon>Candidatus Kaiseribacteriota</taxon>
    </lineage>
</organism>
<comment type="caution">
    <text evidence="2">The sequence shown here is derived from an EMBL/GenBank/DDBJ whole genome shotgun (WGS) entry which is preliminary data.</text>
</comment>
<feature type="transmembrane region" description="Helical" evidence="1">
    <location>
        <begin position="93"/>
        <end position="111"/>
    </location>
</feature>
<feature type="transmembrane region" description="Helical" evidence="1">
    <location>
        <begin position="43"/>
        <end position="63"/>
    </location>
</feature>
<sequence>MTTTLAALLIVHVLGGIIAIGMHNVVLMHLLKKAPNYVFVSRLAWSAFVLFILSWATSAYYYVTYYGSAVKPRILAGSLPFAHTFFMETKEHIFLVLPFLALSIALCTTYLRMNPDDDNLRKGTAFLTLVALVVGVVTAASGIIVSGSI</sequence>
<evidence type="ECO:0000256" key="1">
    <source>
        <dbReference type="SAM" id="Phobius"/>
    </source>
</evidence>
<dbReference type="EMBL" id="MFMD01000036">
    <property type="protein sequence ID" value="OGG76265.1"/>
    <property type="molecule type" value="Genomic_DNA"/>
</dbReference>
<feature type="transmembrane region" description="Helical" evidence="1">
    <location>
        <begin position="6"/>
        <end position="31"/>
    </location>
</feature>
<dbReference type="Proteomes" id="UP000176714">
    <property type="component" value="Unassembled WGS sequence"/>
</dbReference>
<keyword evidence="1" id="KW-1133">Transmembrane helix</keyword>
<keyword evidence="1" id="KW-0472">Membrane</keyword>
<gene>
    <name evidence="2" type="ORF">A2950_01465</name>
</gene>
<evidence type="ECO:0000313" key="2">
    <source>
        <dbReference type="EMBL" id="OGG76265.1"/>
    </source>
</evidence>
<dbReference type="AlphaFoldDB" id="A0A1F6ERL2"/>
<dbReference type="STRING" id="1798516.A2950_01465"/>
<protein>
    <submittedName>
        <fullName evidence="2">Uncharacterized protein</fullName>
    </submittedName>
</protein>